<dbReference type="Proteomes" id="UP000519439">
    <property type="component" value="Unassembled WGS sequence"/>
</dbReference>
<reference evidence="2 3" key="1">
    <citation type="submission" date="2020-08" db="EMBL/GenBank/DDBJ databases">
        <title>Genomic Encyclopedia of Type Strains, Phase IV (KMG-IV): sequencing the most valuable type-strain genomes for metagenomic binning, comparative biology and taxonomic classification.</title>
        <authorList>
            <person name="Goeker M."/>
        </authorList>
    </citation>
    <scope>NUCLEOTIDE SEQUENCE [LARGE SCALE GENOMIC DNA]</scope>
    <source>
        <strain evidence="2 3">DSM 15743</strain>
    </source>
</reference>
<sequence>MLSRLCKRAQSSGLRPQTYNQKQQGRTLKSSISEFTHVKSGLEFNNLLAKNGVSARSLVSTVVKDTVDPGIVVVGSIPKGFAKPESDIDLLVITEREADHLPGSPTLVLKAGANSRTYMHKVSLNGIEIDVEAISLETLSELKTSVGSLYRFFTTQSSSEPIPELSQEDVRLIDMLRHGWAISGEQQIDLFKSSFKADLLPIYFAVYNTIQMLEYFEDVISLKNEDPATLCGIVRICMVRAAMAFLGAGGITDQNEKWTWKHLNRVASKLDPVGQALIEQIVHHAFLSIRDIQDRDQLVSAIDGIRQKVEGYLCLNPMVKGTLASVRSKFTYSFD</sequence>
<dbReference type="Pfam" id="PF01909">
    <property type="entry name" value="NTP_transf_2"/>
    <property type="match status" value="1"/>
</dbReference>
<dbReference type="CDD" id="cd05403">
    <property type="entry name" value="NT_KNTase_like"/>
    <property type="match status" value="1"/>
</dbReference>
<dbReference type="InterPro" id="IPR002934">
    <property type="entry name" value="Polymerase_NTP_transf_dom"/>
</dbReference>
<dbReference type="EMBL" id="JACIDC010000013">
    <property type="protein sequence ID" value="MBB4041647.1"/>
    <property type="molecule type" value="Genomic_DNA"/>
</dbReference>
<gene>
    <name evidence="2" type="ORF">GGR34_003325</name>
</gene>
<dbReference type="AlphaFoldDB" id="A0A7W6IHM0"/>
<evidence type="ECO:0000313" key="3">
    <source>
        <dbReference type="Proteomes" id="UP000519439"/>
    </source>
</evidence>
<organism evidence="2 3">
    <name type="scientific">Microvirga flocculans</name>
    <dbReference type="NCBI Taxonomy" id="217168"/>
    <lineage>
        <taxon>Bacteria</taxon>
        <taxon>Pseudomonadati</taxon>
        <taxon>Pseudomonadota</taxon>
        <taxon>Alphaproteobacteria</taxon>
        <taxon>Hyphomicrobiales</taxon>
        <taxon>Methylobacteriaceae</taxon>
        <taxon>Microvirga</taxon>
    </lineage>
</organism>
<dbReference type="SUPFAM" id="SSF81301">
    <property type="entry name" value="Nucleotidyltransferase"/>
    <property type="match status" value="1"/>
</dbReference>
<accession>A0A7W6IHM0</accession>
<comment type="caution">
    <text evidence="2">The sequence shown here is derived from an EMBL/GenBank/DDBJ whole genome shotgun (WGS) entry which is preliminary data.</text>
</comment>
<evidence type="ECO:0000259" key="1">
    <source>
        <dbReference type="Pfam" id="PF01909"/>
    </source>
</evidence>
<dbReference type="InterPro" id="IPR043519">
    <property type="entry name" value="NT_sf"/>
</dbReference>
<dbReference type="Gene3D" id="3.30.460.10">
    <property type="entry name" value="Beta Polymerase, domain 2"/>
    <property type="match status" value="1"/>
</dbReference>
<name>A0A7W6IHM0_9HYPH</name>
<dbReference type="GO" id="GO:0016779">
    <property type="term" value="F:nucleotidyltransferase activity"/>
    <property type="evidence" value="ECO:0007669"/>
    <property type="project" value="InterPro"/>
</dbReference>
<feature type="domain" description="Polymerase nucleotidyl transferase" evidence="1">
    <location>
        <begin position="68"/>
        <end position="99"/>
    </location>
</feature>
<dbReference type="RefSeq" id="WP_084020927.1">
    <property type="nucleotide sequence ID" value="NZ_JACIDC010000013.1"/>
</dbReference>
<proteinExistence type="predicted"/>
<protein>
    <recommendedName>
        <fullName evidence="1">Polymerase nucleotidyl transferase domain-containing protein</fullName>
    </recommendedName>
</protein>
<keyword evidence="3" id="KW-1185">Reference proteome</keyword>
<evidence type="ECO:0000313" key="2">
    <source>
        <dbReference type="EMBL" id="MBB4041647.1"/>
    </source>
</evidence>